<dbReference type="Proteomes" id="UP001153076">
    <property type="component" value="Unassembled WGS sequence"/>
</dbReference>
<accession>A0A9Q1GN22</accession>
<sequence>MADSKASKNAAVKAQQWRYDTGSNENKAGKQKTGRVRIDDRANGSGDGLQVTHTGSSNTGGSINHGTDQETGILRLLSADIGQPGDYNTGDNVHDNSEGKEKTGNVRIGNRANESGGPINVSNSKNINTGRNKSGGKDGQETGNIEIGNVG</sequence>
<feature type="compositionally biased region" description="Basic and acidic residues" evidence="1">
    <location>
        <begin position="92"/>
        <end position="104"/>
    </location>
</feature>
<evidence type="ECO:0000256" key="1">
    <source>
        <dbReference type="SAM" id="MobiDB-lite"/>
    </source>
</evidence>
<gene>
    <name evidence="2" type="ORF">Cgig2_001735</name>
</gene>
<reference evidence="2" key="1">
    <citation type="submission" date="2022-04" db="EMBL/GenBank/DDBJ databases">
        <title>Carnegiea gigantea Genome sequencing and assembly v2.</title>
        <authorList>
            <person name="Copetti D."/>
            <person name="Sanderson M.J."/>
            <person name="Burquez A."/>
            <person name="Wojciechowski M.F."/>
        </authorList>
    </citation>
    <scope>NUCLEOTIDE SEQUENCE</scope>
    <source>
        <strain evidence="2">SGP5-SGP5p</strain>
        <tissue evidence="2">Aerial part</tissue>
    </source>
</reference>
<keyword evidence="3" id="KW-1185">Reference proteome</keyword>
<feature type="region of interest" description="Disordered" evidence="1">
    <location>
        <begin position="1"/>
        <end position="151"/>
    </location>
</feature>
<proteinExistence type="predicted"/>
<name>A0A9Q1GN22_9CARY</name>
<organism evidence="2 3">
    <name type="scientific">Carnegiea gigantea</name>
    <dbReference type="NCBI Taxonomy" id="171969"/>
    <lineage>
        <taxon>Eukaryota</taxon>
        <taxon>Viridiplantae</taxon>
        <taxon>Streptophyta</taxon>
        <taxon>Embryophyta</taxon>
        <taxon>Tracheophyta</taxon>
        <taxon>Spermatophyta</taxon>
        <taxon>Magnoliopsida</taxon>
        <taxon>eudicotyledons</taxon>
        <taxon>Gunneridae</taxon>
        <taxon>Pentapetalae</taxon>
        <taxon>Caryophyllales</taxon>
        <taxon>Cactineae</taxon>
        <taxon>Cactaceae</taxon>
        <taxon>Cactoideae</taxon>
        <taxon>Echinocereeae</taxon>
        <taxon>Carnegiea</taxon>
    </lineage>
</organism>
<protein>
    <submittedName>
        <fullName evidence="2">Uncharacterized protein</fullName>
    </submittedName>
</protein>
<comment type="caution">
    <text evidence="2">The sequence shown here is derived from an EMBL/GenBank/DDBJ whole genome shotgun (WGS) entry which is preliminary data.</text>
</comment>
<evidence type="ECO:0000313" key="3">
    <source>
        <dbReference type="Proteomes" id="UP001153076"/>
    </source>
</evidence>
<feature type="compositionally biased region" description="Polar residues" evidence="1">
    <location>
        <begin position="120"/>
        <end position="132"/>
    </location>
</feature>
<dbReference type="EMBL" id="JAKOGI010002429">
    <property type="protein sequence ID" value="KAJ8422025.1"/>
    <property type="molecule type" value="Genomic_DNA"/>
</dbReference>
<dbReference type="AlphaFoldDB" id="A0A9Q1GN22"/>
<feature type="compositionally biased region" description="Polar residues" evidence="1">
    <location>
        <begin position="51"/>
        <end position="70"/>
    </location>
</feature>
<evidence type="ECO:0000313" key="2">
    <source>
        <dbReference type="EMBL" id="KAJ8422025.1"/>
    </source>
</evidence>